<evidence type="ECO:0000313" key="1">
    <source>
        <dbReference type="EMBL" id="MBB6136349.1"/>
    </source>
</evidence>
<name>A0A7X0CGS8_9BURK</name>
<comment type="caution">
    <text evidence="1">The sequence shown here is derived from an EMBL/GenBank/DDBJ whole genome shotgun (WGS) entry which is preliminary data.</text>
</comment>
<keyword evidence="2" id="KW-1185">Reference proteome</keyword>
<accession>A0A7X0CGS8</accession>
<dbReference type="EMBL" id="JACHBX010000006">
    <property type="protein sequence ID" value="MBB6136349.1"/>
    <property type="molecule type" value="Genomic_DNA"/>
</dbReference>
<dbReference type="Proteomes" id="UP000540787">
    <property type="component" value="Unassembled WGS sequence"/>
</dbReference>
<reference evidence="1 2" key="1">
    <citation type="submission" date="2020-08" db="EMBL/GenBank/DDBJ databases">
        <title>The Agave Microbiome: Exploring the role of microbial communities in plant adaptations to desert environments.</title>
        <authorList>
            <person name="Partida-Martinez L.P."/>
        </authorList>
    </citation>
    <scope>NUCLEOTIDE SEQUENCE [LARGE SCALE GENOMIC DNA]</scope>
    <source>
        <strain evidence="1 2">AT3.2</strain>
    </source>
</reference>
<dbReference type="AlphaFoldDB" id="A0A7X0CGS8"/>
<sequence>MNANPPSGLERLYRFFQKKDSERLHGLDESYFLGLSPIEKIQAWNFISSSSRLSDERISGLFLLDPDRAIEFFKKICLSPVEESDFPAERRAFERARLALLHYINLVEPNAEYMNQMCNFSSSKFEEIRIMFATSVPEKVTTPEIISALKSMIFTETDEMAVSSAVMKFMAIYGMEFDADNEDYKVIYNVLRGGDGSGKLAAMKRLKKISNPNLI</sequence>
<protein>
    <submittedName>
        <fullName evidence="1">Uncharacterized protein</fullName>
    </submittedName>
</protein>
<organism evidence="1 2">
    <name type="scientific">Massilia aurea</name>
    <dbReference type="NCBI Taxonomy" id="373040"/>
    <lineage>
        <taxon>Bacteria</taxon>
        <taxon>Pseudomonadati</taxon>
        <taxon>Pseudomonadota</taxon>
        <taxon>Betaproteobacteria</taxon>
        <taxon>Burkholderiales</taxon>
        <taxon>Oxalobacteraceae</taxon>
        <taxon>Telluria group</taxon>
        <taxon>Massilia</taxon>
    </lineage>
</organism>
<dbReference type="RefSeq" id="WP_183557849.1">
    <property type="nucleotide sequence ID" value="NZ_JACHBX010000006.1"/>
</dbReference>
<evidence type="ECO:0000313" key="2">
    <source>
        <dbReference type="Proteomes" id="UP000540787"/>
    </source>
</evidence>
<gene>
    <name evidence="1" type="ORF">HD842_004527</name>
</gene>
<proteinExistence type="predicted"/>